<organism evidence="2 3">
    <name type="scientific">Penicilliopsis zonata CBS 506.65</name>
    <dbReference type="NCBI Taxonomy" id="1073090"/>
    <lineage>
        <taxon>Eukaryota</taxon>
        <taxon>Fungi</taxon>
        <taxon>Dikarya</taxon>
        <taxon>Ascomycota</taxon>
        <taxon>Pezizomycotina</taxon>
        <taxon>Eurotiomycetes</taxon>
        <taxon>Eurotiomycetidae</taxon>
        <taxon>Eurotiales</taxon>
        <taxon>Aspergillaceae</taxon>
        <taxon>Penicilliopsis</taxon>
    </lineage>
</organism>
<dbReference type="EMBL" id="KV878359">
    <property type="protein sequence ID" value="OJJ42476.1"/>
    <property type="molecule type" value="Genomic_DNA"/>
</dbReference>
<feature type="domain" description="Ricin B lectin" evidence="1">
    <location>
        <begin position="34"/>
        <end position="108"/>
    </location>
</feature>
<dbReference type="GeneID" id="34614060"/>
<sequence>MAEYSQPPHTGWGVNRSPAQQLKLEKVIPGAAWSAWTLKNVGGGSYLDLAGGNPANCTPLQGWNTGGQTKSSQWYLITQDSNNSWIMLQNAATFTYADLDSGSRNDGVSKGTNGGLI</sequence>
<dbReference type="AlphaFoldDB" id="A0A1L9S5N4"/>
<accession>A0A1L9S5N4</accession>
<evidence type="ECO:0000313" key="3">
    <source>
        <dbReference type="Proteomes" id="UP000184188"/>
    </source>
</evidence>
<dbReference type="InterPro" id="IPR000772">
    <property type="entry name" value="Ricin_B_lectin"/>
</dbReference>
<keyword evidence="3" id="KW-1185">Reference proteome</keyword>
<reference evidence="3" key="1">
    <citation type="journal article" date="2017" name="Genome Biol.">
        <title>Comparative genomics reveals high biological diversity and specific adaptations in the industrially and medically important fungal genus Aspergillus.</title>
        <authorList>
            <person name="de Vries R.P."/>
            <person name="Riley R."/>
            <person name="Wiebenga A."/>
            <person name="Aguilar-Osorio G."/>
            <person name="Amillis S."/>
            <person name="Uchima C.A."/>
            <person name="Anderluh G."/>
            <person name="Asadollahi M."/>
            <person name="Askin M."/>
            <person name="Barry K."/>
            <person name="Battaglia E."/>
            <person name="Bayram O."/>
            <person name="Benocci T."/>
            <person name="Braus-Stromeyer S.A."/>
            <person name="Caldana C."/>
            <person name="Canovas D."/>
            <person name="Cerqueira G.C."/>
            <person name="Chen F."/>
            <person name="Chen W."/>
            <person name="Choi C."/>
            <person name="Clum A."/>
            <person name="Dos Santos R.A."/>
            <person name="Damasio A.R."/>
            <person name="Diallinas G."/>
            <person name="Emri T."/>
            <person name="Fekete E."/>
            <person name="Flipphi M."/>
            <person name="Freyberg S."/>
            <person name="Gallo A."/>
            <person name="Gournas C."/>
            <person name="Habgood R."/>
            <person name="Hainaut M."/>
            <person name="Harispe M.L."/>
            <person name="Henrissat B."/>
            <person name="Hilden K.S."/>
            <person name="Hope R."/>
            <person name="Hossain A."/>
            <person name="Karabika E."/>
            <person name="Karaffa L."/>
            <person name="Karanyi Z."/>
            <person name="Krasevec N."/>
            <person name="Kuo A."/>
            <person name="Kusch H."/>
            <person name="LaButti K."/>
            <person name="Lagendijk E.L."/>
            <person name="Lapidus A."/>
            <person name="Levasseur A."/>
            <person name="Lindquist E."/>
            <person name="Lipzen A."/>
            <person name="Logrieco A.F."/>
            <person name="MacCabe A."/>
            <person name="Maekelae M.R."/>
            <person name="Malavazi I."/>
            <person name="Melin P."/>
            <person name="Meyer V."/>
            <person name="Mielnichuk N."/>
            <person name="Miskei M."/>
            <person name="Molnar A.P."/>
            <person name="Mule G."/>
            <person name="Ngan C.Y."/>
            <person name="Orejas M."/>
            <person name="Orosz E."/>
            <person name="Ouedraogo J.P."/>
            <person name="Overkamp K.M."/>
            <person name="Park H.-S."/>
            <person name="Perrone G."/>
            <person name="Piumi F."/>
            <person name="Punt P.J."/>
            <person name="Ram A.F."/>
            <person name="Ramon A."/>
            <person name="Rauscher S."/>
            <person name="Record E."/>
            <person name="Riano-Pachon D.M."/>
            <person name="Robert V."/>
            <person name="Roehrig J."/>
            <person name="Ruller R."/>
            <person name="Salamov A."/>
            <person name="Salih N.S."/>
            <person name="Samson R.A."/>
            <person name="Sandor E."/>
            <person name="Sanguinetti M."/>
            <person name="Schuetze T."/>
            <person name="Sepcic K."/>
            <person name="Shelest E."/>
            <person name="Sherlock G."/>
            <person name="Sophianopoulou V."/>
            <person name="Squina F.M."/>
            <person name="Sun H."/>
            <person name="Susca A."/>
            <person name="Todd R.B."/>
            <person name="Tsang A."/>
            <person name="Unkles S.E."/>
            <person name="van de Wiele N."/>
            <person name="van Rossen-Uffink D."/>
            <person name="Oliveira J.V."/>
            <person name="Vesth T.C."/>
            <person name="Visser J."/>
            <person name="Yu J.-H."/>
            <person name="Zhou M."/>
            <person name="Andersen M.R."/>
            <person name="Archer D.B."/>
            <person name="Baker S.E."/>
            <person name="Benoit I."/>
            <person name="Brakhage A.A."/>
            <person name="Braus G.H."/>
            <person name="Fischer R."/>
            <person name="Frisvad J.C."/>
            <person name="Goldman G.H."/>
            <person name="Houbraken J."/>
            <person name="Oakley B."/>
            <person name="Pocsi I."/>
            <person name="Scazzocchio C."/>
            <person name="Seiboth B."/>
            <person name="vanKuyk P.A."/>
            <person name="Wortman J."/>
            <person name="Dyer P.S."/>
            <person name="Grigoriev I.V."/>
        </authorList>
    </citation>
    <scope>NUCLEOTIDE SEQUENCE [LARGE SCALE GENOMIC DNA]</scope>
    <source>
        <strain evidence="3">CBS 506.65</strain>
    </source>
</reference>
<name>A0A1L9S5N4_9EURO</name>
<evidence type="ECO:0000259" key="1">
    <source>
        <dbReference type="Pfam" id="PF14200"/>
    </source>
</evidence>
<dbReference type="InterPro" id="IPR035992">
    <property type="entry name" value="Ricin_B-like_lectins"/>
</dbReference>
<dbReference type="SUPFAM" id="SSF50370">
    <property type="entry name" value="Ricin B-like lectins"/>
    <property type="match status" value="1"/>
</dbReference>
<dbReference type="Proteomes" id="UP000184188">
    <property type="component" value="Unassembled WGS sequence"/>
</dbReference>
<dbReference type="RefSeq" id="XP_022576986.1">
    <property type="nucleotide sequence ID" value="XM_022727596.1"/>
</dbReference>
<dbReference type="VEuPathDB" id="FungiDB:ASPZODRAFT_20445"/>
<proteinExistence type="predicted"/>
<evidence type="ECO:0000313" key="2">
    <source>
        <dbReference type="EMBL" id="OJJ42476.1"/>
    </source>
</evidence>
<dbReference type="STRING" id="1073090.A0A1L9S5N4"/>
<dbReference type="Gene3D" id="2.80.10.50">
    <property type="match status" value="1"/>
</dbReference>
<gene>
    <name evidence="2" type="ORF">ASPZODRAFT_20445</name>
</gene>
<protein>
    <recommendedName>
        <fullName evidence="1">Ricin B lectin domain-containing protein</fullName>
    </recommendedName>
</protein>
<dbReference type="Pfam" id="PF14200">
    <property type="entry name" value="RicinB_lectin_2"/>
    <property type="match status" value="1"/>
</dbReference>
<dbReference type="OrthoDB" id="2131701at2759"/>